<sequence length="162" mass="19259">MELTHSTRRFLKTAAPVIGSAGMLFAFYQWMVSRKGQAVEEMEYVQIQERELLKDLWNRYDMYRSVYQICDDYLDNDMMMTSQMIDTLKERLTDCQSLLRLNKPFIRKSVWDAYDGLLKAHNHFVEVVMWEMCEPEGMNAFLRDSRSDIYESEALLIELLRG</sequence>
<dbReference type="Proteomes" id="UP000604383">
    <property type="component" value="Unassembled WGS sequence"/>
</dbReference>
<proteinExistence type="predicted"/>
<evidence type="ECO:0000313" key="6">
    <source>
        <dbReference type="Proteomes" id="UP000030008"/>
    </source>
</evidence>
<evidence type="ECO:0000313" key="7">
    <source>
        <dbReference type="Proteomes" id="UP000503330"/>
    </source>
</evidence>
<dbReference type="RefSeq" id="WP_002609101.1">
    <property type="nucleotide sequence ID" value="NZ_AP025565.1"/>
</dbReference>
<keyword evidence="1" id="KW-0812">Transmembrane</keyword>
<evidence type="ECO:0000313" key="2">
    <source>
        <dbReference type="EMBL" id="KGJ51714.1"/>
    </source>
</evidence>
<evidence type="ECO:0000313" key="5">
    <source>
        <dbReference type="EMBL" id="QJA02898.1"/>
    </source>
</evidence>
<feature type="transmembrane region" description="Helical" evidence="1">
    <location>
        <begin position="13"/>
        <end position="32"/>
    </location>
</feature>
<organism evidence="2 6">
    <name type="scientific">Clostridium innocuum</name>
    <dbReference type="NCBI Taxonomy" id="1522"/>
    <lineage>
        <taxon>Bacteria</taxon>
        <taxon>Bacillati</taxon>
        <taxon>Bacillota</taxon>
        <taxon>Clostridia</taxon>
        <taxon>Eubacteriales</taxon>
        <taxon>Clostridiaceae</taxon>
        <taxon>Clostridium</taxon>
    </lineage>
</organism>
<dbReference type="EMBL" id="CP048838">
    <property type="protein sequence ID" value="QJA02898.1"/>
    <property type="molecule type" value="Genomic_DNA"/>
</dbReference>
<evidence type="ECO:0000256" key="1">
    <source>
        <dbReference type="SAM" id="Phobius"/>
    </source>
</evidence>
<dbReference type="EMBL" id="WWTN01000044">
    <property type="protein sequence ID" value="MZH57792.1"/>
    <property type="molecule type" value="Genomic_DNA"/>
</dbReference>
<reference evidence="4" key="2">
    <citation type="journal article" date="2019" name="Nat. Med.">
        <title>A library of human gut bacterial isolates paired with longitudinal multiomics data enables mechanistic microbiome research.</title>
        <authorList>
            <person name="Poyet M."/>
            <person name="Groussin M."/>
            <person name="Gibbons S.M."/>
            <person name="Avila-Pacheco J."/>
            <person name="Jiang X."/>
            <person name="Kearney S.M."/>
            <person name="Perrotta A.R."/>
            <person name="Berdy B."/>
            <person name="Zhao S."/>
            <person name="Lieberman T.D."/>
            <person name="Swanson P.K."/>
            <person name="Smith M."/>
            <person name="Roesemann S."/>
            <person name="Alexander J.E."/>
            <person name="Rich S.A."/>
            <person name="Livny J."/>
            <person name="Vlamakis H."/>
            <person name="Clish C."/>
            <person name="Bullock K."/>
            <person name="Deik A."/>
            <person name="Scott J."/>
            <person name="Pierce K.A."/>
            <person name="Xavier R.J."/>
            <person name="Alm E.J."/>
        </authorList>
    </citation>
    <scope>NUCLEOTIDE SEQUENCE</scope>
    <source>
        <strain evidence="4">BIOML-A12</strain>
    </source>
</reference>
<gene>
    <name evidence="2" type="ORF">CIAN88_18300</name>
    <name evidence="5" type="ORF">G4D54_10805</name>
    <name evidence="4" type="ORF">GT664_19045</name>
    <name evidence="3" type="ORF">MKC95_09775</name>
</gene>
<reference evidence="5 7" key="3">
    <citation type="submission" date="2020-02" db="EMBL/GenBank/DDBJ databases">
        <authorList>
            <person name="Kociolek L.K."/>
            <person name="Ozer E.A."/>
        </authorList>
    </citation>
    <scope>NUCLEOTIDE SEQUENCE [LARGE SCALE GENOMIC DNA]</scope>
    <source>
        <strain evidence="5 7">ATCC 14501</strain>
    </source>
</reference>
<dbReference type="Proteomes" id="UP001203972">
    <property type="component" value="Unassembled WGS sequence"/>
</dbReference>
<keyword evidence="1" id="KW-1133">Transmembrane helix</keyword>
<dbReference type="AlphaFoldDB" id="A0A099I145"/>
<dbReference type="Proteomes" id="UP000030008">
    <property type="component" value="Unassembled WGS sequence"/>
</dbReference>
<name>A0A099I145_CLOIN</name>
<dbReference type="EMBL" id="JAKTMA010000015">
    <property type="protein sequence ID" value="MCR0233052.1"/>
    <property type="molecule type" value="Genomic_DNA"/>
</dbReference>
<reference evidence="3" key="4">
    <citation type="journal article" date="2022" name="Clin. Infect. Dis.">
        <title>Association between Clostridium innocuum and antibiotic-associated diarrhea in adults and children: A cross-sectional study and comparative genomics analysis.</title>
        <authorList>
            <person name="Cherny K.E."/>
            <person name="Muscat E.B."/>
            <person name="Balaji A."/>
            <person name="Mukherjee J."/>
            <person name="Ozer E.A."/>
            <person name="Angarone M.P."/>
            <person name="Hauser A.R."/>
            <person name="Sichel J.S."/>
            <person name="Amponsah E."/>
            <person name="Kociolek L.K."/>
        </authorList>
    </citation>
    <scope>NUCLEOTIDE SEQUENCE</scope>
    <source>
        <strain evidence="3">NU1-AC-029v</strain>
    </source>
</reference>
<evidence type="ECO:0000313" key="3">
    <source>
        <dbReference type="EMBL" id="MCR0233052.1"/>
    </source>
</evidence>
<protein>
    <submittedName>
        <fullName evidence="2">Uncharacterized protein</fullName>
    </submittedName>
</protein>
<evidence type="ECO:0000313" key="4">
    <source>
        <dbReference type="EMBL" id="MZH57792.1"/>
    </source>
</evidence>
<dbReference type="GeneID" id="61926032"/>
<reference evidence="2 6" key="1">
    <citation type="submission" date="2014-08" db="EMBL/GenBank/DDBJ databases">
        <title>Clostridium innocuum, an unnegligible vancomycin-resistant pathogen causing extra-intestinal infections.</title>
        <authorList>
            <person name="Feng Y."/>
            <person name="Chiu C.-H."/>
        </authorList>
    </citation>
    <scope>NUCLEOTIDE SEQUENCE [LARGE SCALE GENOMIC DNA]</scope>
    <source>
        <strain evidence="2 6">AN88</strain>
    </source>
</reference>
<keyword evidence="1" id="KW-0472">Membrane</keyword>
<accession>A0A099I145</accession>
<dbReference type="Proteomes" id="UP000503330">
    <property type="component" value="Chromosome"/>
</dbReference>
<dbReference type="EMBL" id="JQIF01000097">
    <property type="protein sequence ID" value="KGJ51714.1"/>
    <property type="molecule type" value="Genomic_DNA"/>
</dbReference>